<protein>
    <submittedName>
        <fullName evidence="5">Esterase/lipase</fullName>
    </submittedName>
</protein>
<dbReference type="SUPFAM" id="SSF53474">
    <property type="entry name" value="alpha/beta-Hydrolases"/>
    <property type="match status" value="1"/>
</dbReference>
<dbReference type="Pfam" id="PF07859">
    <property type="entry name" value="Abhydrolase_3"/>
    <property type="match status" value="1"/>
</dbReference>
<dbReference type="InterPro" id="IPR029058">
    <property type="entry name" value="AB_hydrolase_fold"/>
</dbReference>
<comment type="similarity">
    <text evidence="1">Belongs to the 'GDXG' lipolytic enzyme family.</text>
</comment>
<name>A0A081RAX0_SPHCR</name>
<dbReference type="InterPro" id="IPR033140">
    <property type="entry name" value="Lipase_GDXG_put_SER_AS"/>
</dbReference>
<feature type="active site" evidence="3">
    <location>
        <position position="166"/>
    </location>
</feature>
<evidence type="ECO:0000313" key="6">
    <source>
        <dbReference type="Proteomes" id="UP000028411"/>
    </source>
</evidence>
<dbReference type="RefSeq" id="WP_037454568.1">
    <property type="nucleotide sequence ID" value="NZ_JFHR01000045.1"/>
</dbReference>
<evidence type="ECO:0000256" key="2">
    <source>
        <dbReference type="ARBA" id="ARBA00022801"/>
    </source>
</evidence>
<dbReference type="PATRIC" id="fig|46429.4.peg.3398"/>
<proteinExistence type="inferred from homology"/>
<dbReference type="eggNOG" id="COG0657">
    <property type="taxonomic scope" value="Bacteria"/>
</dbReference>
<dbReference type="PANTHER" id="PTHR48081:SF8">
    <property type="entry name" value="ALPHA_BETA HYDROLASE FOLD-3 DOMAIN-CONTAINING PROTEIN-RELATED"/>
    <property type="match status" value="1"/>
</dbReference>
<dbReference type="InterPro" id="IPR050300">
    <property type="entry name" value="GDXG_lipolytic_enzyme"/>
</dbReference>
<dbReference type="PANTHER" id="PTHR48081">
    <property type="entry name" value="AB HYDROLASE SUPERFAMILY PROTEIN C4A8.06C"/>
    <property type="match status" value="1"/>
</dbReference>
<sequence length="329" mass="35666">MTETIPLRTELEAGAQFVVDQYRIANPPPYEHGTAQQARDGYRATSLRLGFDAEQDVRVTDLTVEGPKTPLRVRLYEPETPVDSRPLILYLHGGGWVMGDLETHDTTCRLLAKLSDAVVAAVDYRLAPEHPFPAAPEDAIAALQYIPGALAGRGIDTARVAIAGDSAGGTLALVAAIALKDEAKLAALAIFYPAGDVGRRITSMDEFSSGYPLTSSTLRWFRDLYLEDIAMAGDWRASPMRYPRFQGLPPTLVVSVGHDPLRDDTVALAQRLLSEVPGTEHRHLPDQMHGFLTLGKAIAPARSELEHAAKFLRGALNAPIAAERLGEEA</sequence>
<organism evidence="5 6">
    <name type="scientific">Sphingobium chlorophenolicum</name>
    <dbReference type="NCBI Taxonomy" id="46429"/>
    <lineage>
        <taxon>Bacteria</taxon>
        <taxon>Pseudomonadati</taxon>
        <taxon>Pseudomonadota</taxon>
        <taxon>Alphaproteobacteria</taxon>
        <taxon>Sphingomonadales</taxon>
        <taxon>Sphingomonadaceae</taxon>
        <taxon>Sphingobium</taxon>
    </lineage>
</organism>
<dbReference type="PROSITE" id="PS01173">
    <property type="entry name" value="LIPASE_GDXG_HIS"/>
    <property type="match status" value="1"/>
</dbReference>
<dbReference type="OrthoDB" id="9806180at2"/>
<dbReference type="EMBL" id="JFHR01000045">
    <property type="protein sequence ID" value="KEQ52343.1"/>
    <property type="molecule type" value="Genomic_DNA"/>
</dbReference>
<evidence type="ECO:0000256" key="1">
    <source>
        <dbReference type="ARBA" id="ARBA00010515"/>
    </source>
</evidence>
<dbReference type="PROSITE" id="PS01174">
    <property type="entry name" value="LIPASE_GDXG_SER"/>
    <property type="match status" value="1"/>
</dbReference>
<dbReference type="GO" id="GO:0016787">
    <property type="term" value="F:hydrolase activity"/>
    <property type="evidence" value="ECO:0007669"/>
    <property type="project" value="UniProtKB-KW"/>
</dbReference>
<dbReference type="InterPro" id="IPR002168">
    <property type="entry name" value="Lipase_GDXG_HIS_AS"/>
</dbReference>
<gene>
    <name evidence="5" type="ORF">BV95_03410</name>
</gene>
<evidence type="ECO:0000256" key="3">
    <source>
        <dbReference type="PROSITE-ProRule" id="PRU10038"/>
    </source>
</evidence>
<feature type="domain" description="Alpha/beta hydrolase fold-3" evidence="4">
    <location>
        <begin position="88"/>
        <end position="292"/>
    </location>
</feature>
<dbReference type="AlphaFoldDB" id="A0A081RAX0"/>
<evidence type="ECO:0000313" key="5">
    <source>
        <dbReference type="EMBL" id="KEQ52343.1"/>
    </source>
</evidence>
<comment type="caution">
    <text evidence="5">The sequence shown here is derived from an EMBL/GenBank/DDBJ whole genome shotgun (WGS) entry which is preliminary data.</text>
</comment>
<reference evidence="5 6" key="1">
    <citation type="submission" date="2014-02" db="EMBL/GenBank/DDBJ databases">
        <title>Whole genome sequence of Sphingobium chlorophenolicum NBRC 16172.</title>
        <authorList>
            <person name="Gan H.M."/>
            <person name="Gan H.Y."/>
            <person name="Chew T.H."/>
            <person name="Savka M.A."/>
        </authorList>
    </citation>
    <scope>NUCLEOTIDE SEQUENCE [LARGE SCALE GENOMIC DNA]</scope>
    <source>
        <strain evidence="5 6">NBRC 16172</strain>
    </source>
</reference>
<dbReference type="Proteomes" id="UP000028411">
    <property type="component" value="Unassembled WGS sequence"/>
</dbReference>
<dbReference type="Gene3D" id="3.40.50.1820">
    <property type="entry name" value="alpha/beta hydrolase"/>
    <property type="match status" value="1"/>
</dbReference>
<dbReference type="InterPro" id="IPR013094">
    <property type="entry name" value="AB_hydrolase_3"/>
</dbReference>
<keyword evidence="2" id="KW-0378">Hydrolase</keyword>
<evidence type="ECO:0000259" key="4">
    <source>
        <dbReference type="Pfam" id="PF07859"/>
    </source>
</evidence>
<accession>A0A081RAX0</accession>